<keyword evidence="3" id="KW-1185">Reference proteome</keyword>
<dbReference type="EMBL" id="JAKMXF010000023">
    <property type="protein sequence ID" value="KAI6660798.1"/>
    <property type="molecule type" value="Genomic_DNA"/>
</dbReference>
<accession>A0AAV7KHY7</accession>
<evidence type="ECO:0000313" key="2">
    <source>
        <dbReference type="EMBL" id="KAI6660798.1"/>
    </source>
</evidence>
<dbReference type="Proteomes" id="UP001165289">
    <property type="component" value="Unassembled WGS sequence"/>
</dbReference>
<comment type="caution">
    <text evidence="2">The sequence shown here is derived from an EMBL/GenBank/DDBJ whole genome shotgun (WGS) entry which is preliminary data.</text>
</comment>
<gene>
    <name evidence="2" type="ORF">LOD99_10195</name>
</gene>
<evidence type="ECO:0000256" key="1">
    <source>
        <dbReference type="SAM" id="Coils"/>
    </source>
</evidence>
<reference evidence="2 3" key="1">
    <citation type="journal article" date="2023" name="BMC Biol.">
        <title>The compact genome of the sponge Oopsacas minuta (Hexactinellida) is lacking key metazoan core genes.</title>
        <authorList>
            <person name="Santini S."/>
            <person name="Schenkelaars Q."/>
            <person name="Jourda C."/>
            <person name="Duchesne M."/>
            <person name="Belahbib H."/>
            <person name="Rocher C."/>
            <person name="Selva M."/>
            <person name="Riesgo A."/>
            <person name="Vervoort M."/>
            <person name="Leys S.P."/>
            <person name="Kodjabachian L."/>
            <person name="Le Bivic A."/>
            <person name="Borchiellini C."/>
            <person name="Claverie J.M."/>
            <person name="Renard E."/>
        </authorList>
    </citation>
    <scope>NUCLEOTIDE SEQUENCE [LARGE SCALE GENOMIC DNA]</scope>
    <source>
        <strain evidence="2">SPO-2</strain>
    </source>
</reference>
<evidence type="ECO:0000313" key="3">
    <source>
        <dbReference type="Proteomes" id="UP001165289"/>
    </source>
</evidence>
<keyword evidence="1" id="KW-0175">Coiled coil</keyword>
<dbReference type="AlphaFoldDB" id="A0AAV7KHY7"/>
<proteinExistence type="predicted"/>
<protein>
    <submittedName>
        <fullName evidence="2">Uncharacterized protein</fullName>
    </submittedName>
</protein>
<name>A0AAV7KHY7_9METZ</name>
<organism evidence="2 3">
    <name type="scientific">Oopsacas minuta</name>
    <dbReference type="NCBI Taxonomy" id="111878"/>
    <lineage>
        <taxon>Eukaryota</taxon>
        <taxon>Metazoa</taxon>
        <taxon>Porifera</taxon>
        <taxon>Hexactinellida</taxon>
        <taxon>Hexasterophora</taxon>
        <taxon>Lyssacinosida</taxon>
        <taxon>Leucopsacidae</taxon>
        <taxon>Oopsacas</taxon>
    </lineage>
</organism>
<feature type="coiled-coil region" evidence="1">
    <location>
        <begin position="1"/>
        <end position="28"/>
    </location>
</feature>
<sequence>MSIQKREKRELETRLETERNRKVELDWDTILEGILANTGSITVRSTPDYKNKRCPVMTVGPYSGNTSNLGEFCNAKPIAIHIPTNNIYIGDCFKLLSDNLDGSFCICINQDKVCVTQIASNSLSVYSTRGEHIQSVGRKDNEELEFEYLRGIAVRERRT</sequence>